<keyword evidence="2" id="KW-1003">Cell membrane</keyword>
<evidence type="ECO:0000256" key="3">
    <source>
        <dbReference type="ARBA" id="ARBA00022670"/>
    </source>
</evidence>
<keyword evidence="4" id="KW-0812">Transmembrane</keyword>
<dbReference type="AlphaFoldDB" id="A0A161PV34"/>
<keyword evidence="14" id="KW-1185">Reference proteome</keyword>
<evidence type="ECO:0000256" key="7">
    <source>
        <dbReference type="ARBA" id="ARBA00022833"/>
    </source>
</evidence>
<evidence type="ECO:0000256" key="9">
    <source>
        <dbReference type="ARBA" id="ARBA00023049"/>
    </source>
</evidence>
<dbReference type="InterPro" id="IPR001915">
    <property type="entry name" value="Peptidase_M48"/>
</dbReference>
<keyword evidence="5" id="KW-0479">Metal-binding</keyword>
<dbReference type="CDD" id="cd07325">
    <property type="entry name" value="M48_Ste24p_like"/>
    <property type="match status" value="1"/>
</dbReference>
<comment type="similarity">
    <text evidence="11">Belongs to the peptidase M48 family.</text>
</comment>
<evidence type="ECO:0000313" key="13">
    <source>
        <dbReference type="EMBL" id="KYO64111.1"/>
    </source>
</evidence>
<comment type="caution">
    <text evidence="13">The sequence shown here is derived from an EMBL/GenBank/DDBJ whole genome shotgun (WGS) entry which is preliminary data.</text>
</comment>
<accession>A0A161PV34</accession>
<protein>
    <recommendedName>
        <fullName evidence="12">Peptidase M48 domain-containing protein</fullName>
    </recommendedName>
</protein>
<dbReference type="Pfam" id="PF01435">
    <property type="entry name" value="Peptidase_M48"/>
    <property type="match status" value="1"/>
</dbReference>
<evidence type="ECO:0000313" key="14">
    <source>
        <dbReference type="Proteomes" id="UP000075737"/>
    </source>
</evidence>
<dbReference type="EMBL" id="LOHZ01000044">
    <property type="protein sequence ID" value="KYO64111.1"/>
    <property type="molecule type" value="Genomic_DNA"/>
</dbReference>
<sequence>MQRKILKDLKSYQYEHPFDKKALDPLKSYKFLETLVRAFNAQGIERLLRIQYTGSNVKVNERNFPEIYYTLCEACSILDMPFVPKLYIQWSYGINAMTAGVEDPIIVLNSGAVDLLSREELLFIIGHELGHIKSMHVLYHQMAQVFPILGEIVGSITLGAGKLLSTGLQIALLN</sequence>
<evidence type="ECO:0000259" key="12">
    <source>
        <dbReference type="Pfam" id="PF01435"/>
    </source>
</evidence>
<keyword evidence="7 11" id="KW-0862">Zinc</keyword>
<evidence type="ECO:0000256" key="10">
    <source>
        <dbReference type="ARBA" id="ARBA00023136"/>
    </source>
</evidence>
<dbReference type="Gene3D" id="3.30.2010.10">
    <property type="entry name" value="Metalloproteases ('zincins'), catalytic domain"/>
    <property type="match status" value="1"/>
</dbReference>
<keyword evidence="10" id="KW-0472">Membrane</keyword>
<dbReference type="PANTHER" id="PTHR43221">
    <property type="entry name" value="PROTEASE HTPX"/>
    <property type="match status" value="1"/>
</dbReference>
<evidence type="ECO:0000256" key="4">
    <source>
        <dbReference type="ARBA" id="ARBA00022692"/>
    </source>
</evidence>
<evidence type="ECO:0000256" key="8">
    <source>
        <dbReference type="ARBA" id="ARBA00022989"/>
    </source>
</evidence>
<evidence type="ECO:0000256" key="11">
    <source>
        <dbReference type="RuleBase" id="RU003983"/>
    </source>
</evidence>
<reference evidence="13 14" key="1">
    <citation type="submission" date="2015-12" db="EMBL/GenBank/DDBJ databases">
        <title>Draft genome of Thermovenabulum gondwanense isolated from a red thermophilic microbial mat colonisisng an outflow channel of a bore well.</title>
        <authorList>
            <person name="Patel B.K."/>
        </authorList>
    </citation>
    <scope>NUCLEOTIDE SEQUENCE [LARGE SCALE GENOMIC DNA]</scope>
    <source>
        <strain evidence="13 14">R270</strain>
    </source>
</reference>
<feature type="domain" description="Peptidase M48" evidence="12">
    <location>
        <begin position="91"/>
        <end position="149"/>
    </location>
</feature>
<keyword evidence="9 11" id="KW-0482">Metalloprotease</keyword>
<proteinExistence type="inferred from homology"/>
<dbReference type="STRING" id="520767.ATZ99_21420"/>
<comment type="cofactor">
    <cofactor evidence="11">
        <name>Zn(2+)</name>
        <dbReference type="ChEBI" id="CHEBI:29105"/>
    </cofactor>
    <text evidence="11">Binds 1 zinc ion per subunit.</text>
</comment>
<name>A0A161PV34_9FIRM</name>
<keyword evidence="3 11" id="KW-0645">Protease</keyword>
<comment type="subcellular location">
    <subcellularLocation>
        <location evidence="1">Cell membrane</location>
        <topology evidence="1">Multi-pass membrane protein</topology>
    </subcellularLocation>
</comment>
<keyword evidence="6 11" id="KW-0378">Hydrolase</keyword>
<keyword evidence="8" id="KW-1133">Transmembrane helix</keyword>
<dbReference type="GO" id="GO:0006508">
    <property type="term" value="P:proteolysis"/>
    <property type="evidence" value="ECO:0007669"/>
    <property type="project" value="UniProtKB-KW"/>
</dbReference>
<dbReference type="GO" id="GO:0005886">
    <property type="term" value="C:plasma membrane"/>
    <property type="evidence" value="ECO:0007669"/>
    <property type="project" value="UniProtKB-SubCell"/>
</dbReference>
<dbReference type="OrthoDB" id="9810445at2"/>
<evidence type="ECO:0000256" key="1">
    <source>
        <dbReference type="ARBA" id="ARBA00004651"/>
    </source>
</evidence>
<dbReference type="InterPro" id="IPR050083">
    <property type="entry name" value="HtpX_protease"/>
</dbReference>
<dbReference type="GO" id="GO:0046872">
    <property type="term" value="F:metal ion binding"/>
    <property type="evidence" value="ECO:0007669"/>
    <property type="project" value="UniProtKB-KW"/>
</dbReference>
<dbReference type="PANTHER" id="PTHR43221:SF1">
    <property type="entry name" value="PROTEASE HTPX"/>
    <property type="match status" value="1"/>
</dbReference>
<gene>
    <name evidence="13" type="ORF">ATZ99_21420</name>
</gene>
<dbReference type="GO" id="GO:0004222">
    <property type="term" value="F:metalloendopeptidase activity"/>
    <property type="evidence" value="ECO:0007669"/>
    <property type="project" value="InterPro"/>
</dbReference>
<evidence type="ECO:0000256" key="5">
    <source>
        <dbReference type="ARBA" id="ARBA00022723"/>
    </source>
</evidence>
<dbReference type="Proteomes" id="UP000075737">
    <property type="component" value="Unassembled WGS sequence"/>
</dbReference>
<evidence type="ECO:0000256" key="2">
    <source>
        <dbReference type="ARBA" id="ARBA00022475"/>
    </source>
</evidence>
<evidence type="ECO:0000256" key="6">
    <source>
        <dbReference type="ARBA" id="ARBA00022801"/>
    </source>
</evidence>
<organism evidence="13 14">
    <name type="scientific">Thermovenabulum gondwanense</name>
    <dbReference type="NCBI Taxonomy" id="520767"/>
    <lineage>
        <taxon>Bacteria</taxon>
        <taxon>Bacillati</taxon>
        <taxon>Bacillota</taxon>
        <taxon>Clostridia</taxon>
        <taxon>Thermosediminibacterales</taxon>
        <taxon>Thermosediminibacteraceae</taxon>
        <taxon>Thermovenabulum</taxon>
    </lineage>
</organism>